<accession>A0A383TTT2</accession>
<name>A0A383TTT2_9FLAO</name>
<gene>
    <name evidence="1" type="ORF">SAMEA104719789_00056</name>
</gene>
<evidence type="ECO:0000313" key="1">
    <source>
        <dbReference type="EMBL" id="SZD70965.1"/>
    </source>
</evidence>
<dbReference type="EMBL" id="UNSC01000001">
    <property type="protein sequence ID" value="SZD70965.1"/>
    <property type="molecule type" value="Genomic_DNA"/>
</dbReference>
<evidence type="ECO:0000313" key="2">
    <source>
        <dbReference type="Proteomes" id="UP000262142"/>
    </source>
</evidence>
<reference evidence="1 2" key="1">
    <citation type="submission" date="2018-09" db="EMBL/GenBank/DDBJ databases">
        <authorList>
            <consortium name="Pathogen Informatics"/>
        </authorList>
    </citation>
    <scope>NUCLEOTIDE SEQUENCE [LARGE SCALE GENOMIC DNA]</scope>
    <source>
        <strain evidence="1 2">OH-22767</strain>
    </source>
</reference>
<keyword evidence="2" id="KW-1185">Reference proteome</keyword>
<proteinExistence type="predicted"/>
<sequence>MLTTISVAHFDNIKDVYQELILQQFTPLAFL</sequence>
<organism evidence="1 2">
    <name type="scientific">Candidatus Ornithobacterium hominis</name>
    <dbReference type="NCBI Taxonomy" id="2497989"/>
    <lineage>
        <taxon>Bacteria</taxon>
        <taxon>Pseudomonadati</taxon>
        <taxon>Bacteroidota</taxon>
        <taxon>Flavobacteriia</taxon>
        <taxon>Flavobacteriales</taxon>
        <taxon>Weeksellaceae</taxon>
        <taxon>Ornithobacterium</taxon>
    </lineage>
</organism>
<protein>
    <submittedName>
        <fullName evidence="1">Uncharacterized protein</fullName>
    </submittedName>
</protein>
<dbReference type="Proteomes" id="UP000262142">
    <property type="component" value="Unassembled WGS sequence"/>
</dbReference>
<dbReference type="AlphaFoldDB" id="A0A383TTT2"/>